<feature type="chain" id="PRO_5046676431" evidence="2">
    <location>
        <begin position="22"/>
        <end position="298"/>
    </location>
</feature>
<evidence type="ECO:0000259" key="3">
    <source>
        <dbReference type="SMART" id="SM00849"/>
    </source>
</evidence>
<proteinExistence type="inferred from homology"/>
<evidence type="ECO:0000256" key="1">
    <source>
        <dbReference type="ARBA" id="ARBA00005250"/>
    </source>
</evidence>
<evidence type="ECO:0000313" key="4">
    <source>
        <dbReference type="EMBL" id="MFD2536518.1"/>
    </source>
</evidence>
<organism evidence="4 5">
    <name type="scientific">Gelatiniphilus marinus</name>
    <dbReference type="NCBI Taxonomy" id="1759464"/>
    <lineage>
        <taxon>Bacteria</taxon>
        <taxon>Pseudomonadati</taxon>
        <taxon>Bacteroidota</taxon>
        <taxon>Flavobacteriia</taxon>
        <taxon>Flavobacteriales</taxon>
        <taxon>Flavobacteriaceae</taxon>
        <taxon>Gelatiniphilus</taxon>
    </lineage>
</organism>
<accession>A0ABW5JYE2</accession>
<keyword evidence="5" id="KW-1185">Reference proteome</keyword>
<dbReference type="SUPFAM" id="SSF56281">
    <property type="entry name" value="Metallo-hydrolase/oxidoreductase"/>
    <property type="match status" value="1"/>
</dbReference>
<dbReference type="InterPro" id="IPR036866">
    <property type="entry name" value="RibonucZ/Hydroxyglut_hydro"/>
</dbReference>
<comment type="similarity">
    <text evidence="1">Belongs to the metallo-beta-lactamase superfamily. Class-B beta-lactamase family.</text>
</comment>
<gene>
    <name evidence="4" type="ORF">ACFSQS_15510</name>
</gene>
<protein>
    <submittedName>
        <fullName evidence="4">MBL fold metallo-hydrolase</fullName>
    </submittedName>
</protein>
<dbReference type="RefSeq" id="WP_388021048.1">
    <property type="nucleotide sequence ID" value="NZ_JBHUDT010000009.1"/>
</dbReference>
<dbReference type="InterPro" id="IPR050855">
    <property type="entry name" value="NDM-1-like"/>
</dbReference>
<feature type="signal peptide" evidence="2">
    <location>
        <begin position="1"/>
        <end position="21"/>
    </location>
</feature>
<name>A0ABW5JYE2_9FLAO</name>
<dbReference type="Gene3D" id="3.60.15.10">
    <property type="entry name" value="Ribonuclease Z/Hydroxyacylglutathione hydrolase-like"/>
    <property type="match status" value="1"/>
</dbReference>
<comment type="caution">
    <text evidence="4">The sequence shown here is derived from an EMBL/GenBank/DDBJ whole genome shotgun (WGS) entry which is preliminary data.</text>
</comment>
<evidence type="ECO:0000256" key="2">
    <source>
        <dbReference type="SAM" id="SignalP"/>
    </source>
</evidence>
<dbReference type="InterPro" id="IPR001279">
    <property type="entry name" value="Metallo-B-lactamas"/>
</dbReference>
<dbReference type="PANTHER" id="PTHR42951">
    <property type="entry name" value="METALLO-BETA-LACTAMASE DOMAIN-CONTAINING"/>
    <property type="match status" value="1"/>
</dbReference>
<dbReference type="EMBL" id="JBHULK010000009">
    <property type="protein sequence ID" value="MFD2536518.1"/>
    <property type="molecule type" value="Genomic_DNA"/>
</dbReference>
<dbReference type="Proteomes" id="UP001597441">
    <property type="component" value="Unassembled WGS sequence"/>
</dbReference>
<evidence type="ECO:0000313" key="5">
    <source>
        <dbReference type="Proteomes" id="UP001597441"/>
    </source>
</evidence>
<reference evidence="5" key="1">
    <citation type="journal article" date="2019" name="Int. J. Syst. Evol. Microbiol.">
        <title>The Global Catalogue of Microorganisms (GCM) 10K type strain sequencing project: providing services to taxonomists for standard genome sequencing and annotation.</title>
        <authorList>
            <consortium name="The Broad Institute Genomics Platform"/>
            <consortium name="The Broad Institute Genome Sequencing Center for Infectious Disease"/>
            <person name="Wu L."/>
            <person name="Ma J."/>
        </authorList>
    </citation>
    <scope>NUCLEOTIDE SEQUENCE [LARGE SCALE GENOMIC DNA]</scope>
    <source>
        <strain evidence="5">KCTC 42903</strain>
    </source>
</reference>
<dbReference type="Pfam" id="PF00753">
    <property type="entry name" value="Lactamase_B"/>
    <property type="match status" value="1"/>
</dbReference>
<sequence length="298" mass="33676">MKTLKVICSFFAFSIVFFTCAQNNNVEIKTHKLTDNIYMLVGQGGNIGISVGDDGIVMIDSQFAPLTPKILDAIKSISDKPIKFLINTHWHHDHVGGNENIKNQGAVIVAHDNVRKRKSVDQFDKYRDVKRSASPTKLPLVSFSENMTFHMNGEDIMVFHVDNAHTDGDAMIYFTKSNVLHMGDTYFQGKYPFIDISTGGSVNGYIDAVKQALLLVDDDTKVIPGHLNLSNKKELSDYLTLLKTIKTRVLEEIKKGKTQKEVTENTAITKEYTALNYGDWFINDEQIRRTFYISLTQK</sequence>
<dbReference type="CDD" id="cd16282">
    <property type="entry name" value="metallo-hydrolase-like_MBL-fold"/>
    <property type="match status" value="1"/>
</dbReference>
<keyword evidence="2" id="KW-0732">Signal</keyword>
<dbReference type="PANTHER" id="PTHR42951:SF4">
    <property type="entry name" value="ACYL-COENZYME A THIOESTERASE MBLAC2"/>
    <property type="match status" value="1"/>
</dbReference>
<dbReference type="SMART" id="SM00849">
    <property type="entry name" value="Lactamase_B"/>
    <property type="match status" value="1"/>
</dbReference>
<feature type="domain" description="Metallo-beta-lactamase" evidence="3">
    <location>
        <begin position="44"/>
        <end position="226"/>
    </location>
</feature>